<evidence type="ECO:0000259" key="1">
    <source>
        <dbReference type="SMART" id="SM00382"/>
    </source>
</evidence>
<dbReference type="GO" id="GO:0005524">
    <property type="term" value="F:ATP binding"/>
    <property type="evidence" value="ECO:0007669"/>
    <property type="project" value="UniProtKB-KW"/>
</dbReference>
<dbReference type="SUPFAM" id="SSF52540">
    <property type="entry name" value="P-loop containing nucleoside triphosphate hydrolases"/>
    <property type="match status" value="1"/>
</dbReference>
<dbReference type="RefSeq" id="WP_010262878.1">
    <property type="nucleotide sequence ID" value="NZ_JAVRET010000002.1"/>
</dbReference>
<dbReference type="PANTHER" id="PTHR30050:SF4">
    <property type="entry name" value="ATP-BINDING PROTEIN RV3427C IN INSERTION SEQUENCE-RELATED"/>
    <property type="match status" value="1"/>
</dbReference>
<reference evidence="3" key="1">
    <citation type="submission" date="2023-07" db="EMBL/GenBank/DDBJ databases">
        <title>30 novel species of actinomycetes from the DSMZ collection.</title>
        <authorList>
            <person name="Nouioui I."/>
        </authorList>
    </citation>
    <scope>NUCLEOTIDE SEQUENCE [LARGE SCALE GENOMIC DNA]</scope>
    <source>
        <strain evidence="3">DSM 41979</strain>
    </source>
</reference>
<dbReference type="InterPro" id="IPR027417">
    <property type="entry name" value="P-loop_NTPase"/>
</dbReference>
<keyword evidence="2" id="KW-0067">ATP-binding</keyword>
<evidence type="ECO:0000313" key="3">
    <source>
        <dbReference type="Proteomes" id="UP001183610"/>
    </source>
</evidence>
<dbReference type="InterPro" id="IPR003593">
    <property type="entry name" value="AAA+_ATPase"/>
</dbReference>
<evidence type="ECO:0000313" key="2">
    <source>
        <dbReference type="EMBL" id="MDT0407787.1"/>
    </source>
</evidence>
<proteinExistence type="predicted"/>
<dbReference type="InterPro" id="IPR002611">
    <property type="entry name" value="IstB_ATP-bd"/>
</dbReference>
<dbReference type="Proteomes" id="UP001183610">
    <property type="component" value="Unassembled WGS sequence"/>
</dbReference>
<keyword evidence="3" id="KW-1185">Reference proteome</keyword>
<dbReference type="Gene3D" id="3.40.50.300">
    <property type="entry name" value="P-loop containing nucleotide triphosphate hydrolases"/>
    <property type="match status" value="1"/>
</dbReference>
<dbReference type="SMART" id="SM00382">
    <property type="entry name" value="AAA"/>
    <property type="match status" value="1"/>
</dbReference>
<protein>
    <submittedName>
        <fullName evidence="2">ATP-binding protein</fullName>
    </submittedName>
</protein>
<sequence>MSEPLRIGDGPLRAVQRILRARGLDPRALPESDPEPDFARRHEARIPPRYRGAAVGHPAVRAWADQVVAAAERPNPGARAAVTTGQSLLLAGPTGVGKTHEAYGAVRALADAGLALRWEATTAADLYAELRPQPGSDPERVLARVSRVPLLLLDDLGAARSSEWVEEITYRLINRRYNLLLPTLITTNLPIRDLRTTLGDRIASRLAEMTDRVVLDGADRRRRSAD</sequence>
<dbReference type="Pfam" id="PF01695">
    <property type="entry name" value="IstB_IS21"/>
    <property type="match status" value="1"/>
</dbReference>
<dbReference type="EMBL" id="JAVRET010000002">
    <property type="protein sequence ID" value="MDT0407787.1"/>
    <property type="molecule type" value="Genomic_DNA"/>
</dbReference>
<name>A0ABU2QTM7_9ACTN</name>
<organism evidence="2 3">
    <name type="scientific">Streptomyces evansiae</name>
    <dbReference type="NCBI Taxonomy" id="3075535"/>
    <lineage>
        <taxon>Bacteria</taxon>
        <taxon>Bacillati</taxon>
        <taxon>Actinomycetota</taxon>
        <taxon>Actinomycetes</taxon>
        <taxon>Kitasatosporales</taxon>
        <taxon>Streptomycetaceae</taxon>
        <taxon>Streptomyces</taxon>
    </lineage>
</organism>
<feature type="domain" description="AAA+ ATPase" evidence="1">
    <location>
        <begin position="84"/>
        <end position="220"/>
    </location>
</feature>
<accession>A0ABU2QTM7</accession>
<dbReference type="PANTHER" id="PTHR30050">
    <property type="entry name" value="CHROMOSOMAL REPLICATION INITIATOR PROTEIN DNAA"/>
    <property type="match status" value="1"/>
</dbReference>
<gene>
    <name evidence="2" type="ORF">RM698_01810</name>
</gene>
<comment type="caution">
    <text evidence="2">The sequence shown here is derived from an EMBL/GenBank/DDBJ whole genome shotgun (WGS) entry which is preliminary data.</text>
</comment>
<keyword evidence="2" id="KW-0547">Nucleotide-binding</keyword>